<dbReference type="PANTHER" id="PTHR30483:SF37">
    <property type="entry name" value="ABC TRANSPORTER SUBSTRATE-BINDING PROTEIN"/>
    <property type="match status" value="1"/>
</dbReference>
<dbReference type="Pfam" id="PF13458">
    <property type="entry name" value="Peripla_BP_6"/>
    <property type="match status" value="1"/>
</dbReference>
<evidence type="ECO:0000313" key="5">
    <source>
        <dbReference type="EMBL" id="ONG58322.1"/>
    </source>
</evidence>
<dbReference type="SUPFAM" id="SSF53822">
    <property type="entry name" value="Periplasmic binding protein-like I"/>
    <property type="match status" value="1"/>
</dbReference>
<dbReference type="InterPro" id="IPR028081">
    <property type="entry name" value="Leu-bd"/>
</dbReference>
<keyword evidence="2" id="KW-0732">Signal</keyword>
<reference evidence="5 6" key="1">
    <citation type="submission" date="2016-10" db="EMBL/GenBank/DDBJ databases">
        <title>Draft Genome sequence of Roseomonas sp. strain M3.</title>
        <authorList>
            <person name="Subhash Y."/>
            <person name="Lee S."/>
        </authorList>
    </citation>
    <scope>NUCLEOTIDE SEQUENCE [LARGE SCALE GENOMIC DNA]</scope>
    <source>
        <strain evidence="5 6">M3</strain>
    </source>
</reference>
<dbReference type="Gene3D" id="3.40.50.2300">
    <property type="match status" value="2"/>
</dbReference>
<dbReference type="AlphaFoldDB" id="A0A1V2H7N0"/>
<evidence type="ECO:0000256" key="2">
    <source>
        <dbReference type="ARBA" id="ARBA00022729"/>
    </source>
</evidence>
<evidence type="ECO:0000313" key="6">
    <source>
        <dbReference type="Proteomes" id="UP000188879"/>
    </source>
</evidence>
<evidence type="ECO:0000256" key="1">
    <source>
        <dbReference type="ARBA" id="ARBA00010062"/>
    </source>
</evidence>
<dbReference type="OrthoDB" id="9783240at2"/>
<comment type="caution">
    <text evidence="5">The sequence shown here is derived from an EMBL/GenBank/DDBJ whole genome shotgun (WGS) entry which is preliminary data.</text>
</comment>
<comment type="similarity">
    <text evidence="1">Belongs to the leucine-binding protein family.</text>
</comment>
<proteinExistence type="inferred from homology"/>
<organism evidence="5 6">
    <name type="scientific">Teichococcus deserti</name>
    <dbReference type="NCBI Taxonomy" id="1817963"/>
    <lineage>
        <taxon>Bacteria</taxon>
        <taxon>Pseudomonadati</taxon>
        <taxon>Pseudomonadota</taxon>
        <taxon>Alphaproteobacteria</taxon>
        <taxon>Acetobacterales</taxon>
        <taxon>Roseomonadaceae</taxon>
        <taxon>Roseomonas</taxon>
    </lineage>
</organism>
<name>A0A1V2H7N0_9PROT</name>
<evidence type="ECO:0000256" key="3">
    <source>
        <dbReference type="ARBA" id="ARBA00022970"/>
    </source>
</evidence>
<protein>
    <submittedName>
        <fullName evidence="5">ABC transporter substrate-binding protein</fullName>
    </submittedName>
</protein>
<sequence length="406" mass="44453">MLHGVGRRGLMAGVAVAALARPAVSRAQGGPIRIGEINSYTAQPAFLGPYRNGWLLAQEQVNAAGGIDGRPLETVFRDDAGKPEDAVRLAGELVNAEGVALLAGGYLSNVGLALGDFARQNKKLYAASEPLTDALVWSRGNRYTFRLRPSTYMQAAMLVEEAAKLPAMRWATVAPNYEYGQSAVKWFRELLAKKRPDATFVGEQFPALGRIDAGATVQALERLRPEGIFNVTFGTDLLNFVRQGNTRGLFEGRTVASMLSGEPEYLEPLGEECPDGWIVTGYPRDDLNNETHVKLRDAYRQKFGELPRCGSIVGYDNVQAIAAMLRKARSTETEAMVEAFRGIRFPTGYGTGEVTFRAADHQSTLGAFVGRTKLEGKRGRMVDWRYADGADYLPGEAEVRAWRPQD</sequence>
<dbReference type="EMBL" id="MLCO01000019">
    <property type="protein sequence ID" value="ONG58322.1"/>
    <property type="molecule type" value="Genomic_DNA"/>
</dbReference>
<feature type="domain" description="Leucine-binding protein" evidence="4">
    <location>
        <begin position="31"/>
        <end position="373"/>
    </location>
</feature>
<accession>A0A1V2H7N0</accession>
<keyword evidence="6" id="KW-1185">Reference proteome</keyword>
<dbReference type="InterPro" id="IPR028082">
    <property type="entry name" value="Peripla_BP_I"/>
</dbReference>
<dbReference type="Proteomes" id="UP000188879">
    <property type="component" value="Unassembled WGS sequence"/>
</dbReference>
<evidence type="ECO:0000259" key="4">
    <source>
        <dbReference type="Pfam" id="PF13458"/>
    </source>
</evidence>
<dbReference type="RefSeq" id="WP_076955908.1">
    <property type="nucleotide sequence ID" value="NZ_MLCO01000019.1"/>
</dbReference>
<dbReference type="PANTHER" id="PTHR30483">
    <property type="entry name" value="LEUCINE-SPECIFIC-BINDING PROTEIN"/>
    <property type="match status" value="1"/>
</dbReference>
<dbReference type="GO" id="GO:0006865">
    <property type="term" value="P:amino acid transport"/>
    <property type="evidence" value="ECO:0007669"/>
    <property type="project" value="UniProtKB-KW"/>
</dbReference>
<keyword evidence="3" id="KW-0813">Transport</keyword>
<dbReference type="CDD" id="cd06330">
    <property type="entry name" value="PBP1_As_SBP-like"/>
    <property type="match status" value="1"/>
</dbReference>
<gene>
    <name evidence="5" type="ORF">BKE38_03075</name>
</gene>
<dbReference type="InterPro" id="IPR051010">
    <property type="entry name" value="BCAA_transport"/>
</dbReference>
<keyword evidence="3" id="KW-0029">Amino-acid transport</keyword>